<feature type="chain" id="PRO_5019863424" description="Phytase-like domain-containing protein" evidence="1">
    <location>
        <begin position="23"/>
        <end position="436"/>
    </location>
</feature>
<name>A0A495EFI7_9FLAO</name>
<dbReference type="InterPro" id="IPR027372">
    <property type="entry name" value="Phytase-like_dom"/>
</dbReference>
<comment type="caution">
    <text evidence="3">The sequence shown here is derived from an EMBL/GenBank/DDBJ whole genome shotgun (WGS) entry which is preliminary data.</text>
</comment>
<keyword evidence="1" id="KW-0732">Signal</keyword>
<evidence type="ECO:0000259" key="2">
    <source>
        <dbReference type="Pfam" id="PF13449"/>
    </source>
</evidence>
<protein>
    <recommendedName>
        <fullName evidence="2">Phytase-like domain-containing protein</fullName>
    </recommendedName>
</protein>
<dbReference type="OrthoDB" id="9803927at2"/>
<sequence>MKNLKKLLLLGLVLITITSCQHLDDFTGSGDGNQEQVSPAEVLEPNKQYELPYETLKVINQNVEVRNGGYGSAATAHPTNEAEFYAITDRGPNTGFLEGKKFPVSEYTPRIGHFKVTKKGEVVLLKTILLKDPTGKLISGLPNPEGKGATGEIPYDASGNKLNFDDFGLDSEGLVALKDGTFWVSDEYGPHIVHYSVNGVQIERISPIGVNDGNGGRKLPAVYAKRRANRGMEGLAITPDEKVLYGIMQSTMYNPVNIKNNITRIVAFNLETGKTKEYLYKQEKDNLSNSEIVALSNTEFLVVERDGKFSGAGEAQKHIYKINISDATDVSSDDPKAEFGRMIGDKIIEESSWEELTAEGIKPVSKTLVVDLVQVAGYPHDKLEGIWLIDSNTLGCINDDDFAVSDIDGDGTIDQKILPGTEEVDASSLYLIKANF</sequence>
<dbReference type="EMBL" id="RBIQ01000007">
    <property type="protein sequence ID" value="RKR15293.1"/>
    <property type="molecule type" value="Genomic_DNA"/>
</dbReference>
<dbReference type="PANTHER" id="PTHR37957:SF1">
    <property type="entry name" value="PHYTASE-LIKE DOMAIN-CONTAINING PROTEIN"/>
    <property type="match status" value="1"/>
</dbReference>
<dbReference type="PANTHER" id="PTHR37957">
    <property type="entry name" value="BLR7070 PROTEIN"/>
    <property type="match status" value="1"/>
</dbReference>
<dbReference type="Proteomes" id="UP000269412">
    <property type="component" value="Unassembled WGS sequence"/>
</dbReference>
<reference evidence="3 4" key="1">
    <citation type="submission" date="2018-10" db="EMBL/GenBank/DDBJ databases">
        <title>Genomic Encyclopedia of Archaeal and Bacterial Type Strains, Phase II (KMG-II): from individual species to whole genera.</title>
        <authorList>
            <person name="Goeker M."/>
        </authorList>
    </citation>
    <scope>NUCLEOTIDE SEQUENCE [LARGE SCALE GENOMIC DNA]</scope>
    <source>
        <strain evidence="3 4">DSM 25230</strain>
    </source>
</reference>
<feature type="domain" description="Phytase-like" evidence="2">
    <location>
        <begin position="72"/>
        <end position="402"/>
    </location>
</feature>
<dbReference type="SUPFAM" id="SSF101898">
    <property type="entry name" value="NHL repeat"/>
    <property type="match status" value="1"/>
</dbReference>
<dbReference type="Pfam" id="PF13449">
    <property type="entry name" value="Phytase-like"/>
    <property type="match status" value="1"/>
</dbReference>
<accession>A0A495EFI7</accession>
<dbReference type="PROSITE" id="PS51257">
    <property type="entry name" value="PROKAR_LIPOPROTEIN"/>
    <property type="match status" value="1"/>
</dbReference>
<gene>
    <name evidence="3" type="ORF">CLV91_1376</name>
</gene>
<feature type="signal peptide" evidence="1">
    <location>
        <begin position="1"/>
        <end position="22"/>
    </location>
</feature>
<dbReference type="RefSeq" id="WP_121065253.1">
    <property type="nucleotide sequence ID" value="NZ_RBIQ01000007.1"/>
</dbReference>
<proteinExistence type="predicted"/>
<evidence type="ECO:0000313" key="4">
    <source>
        <dbReference type="Proteomes" id="UP000269412"/>
    </source>
</evidence>
<evidence type="ECO:0000256" key="1">
    <source>
        <dbReference type="SAM" id="SignalP"/>
    </source>
</evidence>
<keyword evidence="4" id="KW-1185">Reference proteome</keyword>
<evidence type="ECO:0000313" key="3">
    <source>
        <dbReference type="EMBL" id="RKR15293.1"/>
    </source>
</evidence>
<organism evidence="3 4">
    <name type="scientific">Maribacter vaceletii</name>
    <dbReference type="NCBI Taxonomy" id="1206816"/>
    <lineage>
        <taxon>Bacteria</taxon>
        <taxon>Pseudomonadati</taxon>
        <taxon>Bacteroidota</taxon>
        <taxon>Flavobacteriia</taxon>
        <taxon>Flavobacteriales</taxon>
        <taxon>Flavobacteriaceae</taxon>
        <taxon>Maribacter</taxon>
    </lineage>
</organism>
<dbReference type="AlphaFoldDB" id="A0A495EFI7"/>